<keyword evidence="7 12" id="KW-0067">ATP-binding</keyword>
<feature type="binding site" evidence="12">
    <location>
        <position position="222"/>
    </location>
    <ligand>
        <name>D-ribose 5-phosphate</name>
        <dbReference type="ChEBI" id="CHEBI:78346"/>
    </ligand>
</feature>
<comment type="subunit">
    <text evidence="12">Homohexamer.</text>
</comment>
<dbReference type="Proteomes" id="UP000008915">
    <property type="component" value="Chromosome"/>
</dbReference>
<dbReference type="CDD" id="cd06223">
    <property type="entry name" value="PRTases_typeI"/>
    <property type="match status" value="1"/>
</dbReference>
<dbReference type="Pfam" id="PF14572">
    <property type="entry name" value="Pribosyl_synth"/>
    <property type="match status" value="1"/>
</dbReference>
<dbReference type="GO" id="GO:0004749">
    <property type="term" value="F:ribose phosphate diphosphokinase activity"/>
    <property type="evidence" value="ECO:0007669"/>
    <property type="project" value="UniProtKB-UniRule"/>
</dbReference>
<feature type="binding site" evidence="12">
    <location>
        <position position="173"/>
    </location>
    <ligand>
        <name>Mg(2+)</name>
        <dbReference type="ChEBI" id="CHEBI:18420"/>
    </ligand>
</feature>
<dbReference type="InterPro" id="IPR037515">
    <property type="entry name" value="Rib-P_diPkinase_bac"/>
</dbReference>
<keyword evidence="12" id="KW-0963">Cytoplasm</keyword>
<evidence type="ECO:0000256" key="8">
    <source>
        <dbReference type="ARBA" id="ARBA00022842"/>
    </source>
</evidence>
<dbReference type="NCBIfam" id="TIGR01251">
    <property type="entry name" value="ribP_PPkin"/>
    <property type="match status" value="1"/>
</dbReference>
<evidence type="ECO:0000256" key="10">
    <source>
        <dbReference type="ARBA" id="ARBA00054914"/>
    </source>
</evidence>
<dbReference type="SUPFAM" id="SSF53271">
    <property type="entry name" value="PRTase-like"/>
    <property type="match status" value="1"/>
</dbReference>
<dbReference type="UniPathway" id="UPA00087">
    <property type="reaction ID" value="UER00172"/>
</dbReference>
<dbReference type="InterPro" id="IPR029099">
    <property type="entry name" value="Pribosyltran_N"/>
</dbReference>
<comment type="subcellular location">
    <subcellularLocation>
        <location evidence="12">Cytoplasm</location>
    </subcellularLocation>
</comment>
<protein>
    <recommendedName>
        <fullName evidence="12">Ribose-phosphate pyrophosphokinase</fullName>
        <shortName evidence="12">RPPK</shortName>
        <ecNumber evidence="12">2.7.6.1</ecNumber>
    </recommendedName>
    <alternativeName>
        <fullName evidence="12">5-phospho-D-ribosyl alpha-1-diphosphate synthase</fullName>
    </alternativeName>
    <alternativeName>
        <fullName evidence="12">Phosphoribosyl diphosphate synthase</fullName>
    </alternativeName>
    <alternativeName>
        <fullName evidence="12">Phosphoribosyl pyrophosphate synthase</fullName>
        <shortName evidence="12">P-Rib-PP synthase</shortName>
        <shortName evidence="12">PRPP synthase</shortName>
        <shortName evidence="12">PRPPase</shortName>
    </alternativeName>
</protein>
<comment type="function">
    <text evidence="10 12">Involved in the biosynthesis of the central metabolite phospho-alpha-D-ribosyl-1-pyrophosphate (PRPP) via the transfer of pyrophosphoryl group from ATP to 1-hydroxyl of ribose-5-phosphate (Rib-5-P).</text>
</comment>
<gene>
    <name evidence="12" type="primary">prs</name>
    <name evidence="14" type="ordered locus">Tmar_0097</name>
</gene>
<feature type="binding site" evidence="12">
    <location>
        <position position="134"/>
    </location>
    <ligand>
        <name>Mg(2+)</name>
        <dbReference type="ChEBI" id="CHEBI:18420"/>
    </ligand>
</feature>
<reference evidence="15" key="2">
    <citation type="journal article" date="2010" name="Stand. Genomic Sci.">
        <title>Complete genome sequence of Thermaerobacter marianensis type strain (7p75aT).</title>
        <authorList>
            <person name="Han C."/>
            <person name="Gu W."/>
            <person name="Zhang X."/>
            <person name="Lapidus A."/>
            <person name="Nolan M."/>
            <person name="Copeland A."/>
            <person name="Lucas S."/>
            <person name="Glavina Del Rio T."/>
            <person name="Tice H."/>
            <person name="Cheng J."/>
            <person name="Tapia R."/>
            <person name="Goodwin L."/>
            <person name="Pitluck S."/>
            <person name="Pagani I."/>
            <person name="Ivanova N."/>
            <person name="Mavromatis K."/>
            <person name="Mikhailova N."/>
            <person name="Pati A."/>
            <person name="Chen A."/>
            <person name="Palaniappan K."/>
            <person name="Land M."/>
            <person name="Hauser L."/>
            <person name="Chang Y."/>
            <person name="Jeffries C."/>
            <person name="Schneider S."/>
            <person name="Rohde M."/>
            <person name="Goker M."/>
            <person name="Pukall R."/>
            <person name="Woyke T."/>
            <person name="Bristow J."/>
            <person name="Eisen J."/>
            <person name="Markowitz V."/>
            <person name="Hugenholtz P."/>
            <person name="Kyrpides N."/>
            <person name="Klenk H."/>
            <person name="Detter J."/>
        </authorList>
    </citation>
    <scope>NUCLEOTIDE SEQUENCE [LARGE SCALE GENOMIC DNA]</scope>
    <source>
        <strain evidence="15">ATCC 700841 / DSM 12885 / JCM 10246 / 7p75a</strain>
    </source>
</reference>
<evidence type="ECO:0000256" key="6">
    <source>
        <dbReference type="ARBA" id="ARBA00022777"/>
    </source>
</evidence>
<name>E6SL20_THEM7</name>
<comment type="cofactor">
    <cofactor evidence="12">
        <name>Mg(2+)</name>
        <dbReference type="ChEBI" id="CHEBI:18420"/>
    </cofactor>
    <text evidence="12">Binds 2 Mg(2+) ions per subunit.</text>
</comment>
<evidence type="ECO:0000256" key="5">
    <source>
        <dbReference type="ARBA" id="ARBA00022741"/>
    </source>
</evidence>
<feature type="active site" evidence="12">
    <location>
        <position position="196"/>
    </location>
</feature>
<sequence length="315" mass="33868">MAYDSARLKLFSGSANPELARAIAQHIGVPLGDLELGRFANGEVRVSVNESVRGADVFVIQPTCYPPNDTLMELLVLLDALKRASAWRVNAVVPFYGYARQDRKTRPREPITAKLVANLLTVAGADRVVTMDLHAGQIQGFFDVPVDHLTAVPLLADYFARKQLEKPVVVSPDHGGVSRARELADRLGVPIAIIDKRRPEPGVAEVMSVVGEVKGRTAIMIDDIIDSGGTIRHGAEALIALGARAVYACCTHAVFSGNALQKLAEAPIEEIVVTDTIPLPPGAEKARVKVLSVAPLLGEAIVRIHEDLSVSRLFT</sequence>
<dbReference type="GO" id="GO:0002189">
    <property type="term" value="C:ribose phosphate diphosphokinase complex"/>
    <property type="evidence" value="ECO:0007669"/>
    <property type="project" value="TreeGrafter"/>
</dbReference>
<feature type="binding site" evidence="12">
    <location>
        <begin position="100"/>
        <end position="101"/>
    </location>
    <ligand>
        <name>ATP</name>
        <dbReference type="ChEBI" id="CHEBI:30616"/>
    </ligand>
</feature>
<evidence type="ECO:0000256" key="12">
    <source>
        <dbReference type="HAMAP-Rule" id="MF_00583"/>
    </source>
</evidence>
<dbReference type="InterPro" id="IPR005946">
    <property type="entry name" value="Rib-P_diPkinase"/>
</dbReference>
<evidence type="ECO:0000256" key="1">
    <source>
        <dbReference type="ARBA" id="ARBA00004996"/>
    </source>
</evidence>
<dbReference type="Gene3D" id="3.40.50.2020">
    <property type="match status" value="2"/>
</dbReference>
<organism evidence="14 15">
    <name type="scientific">Thermaerobacter marianensis (strain ATCC 700841 / DSM 12885 / JCM 10246 / 7p75a)</name>
    <dbReference type="NCBI Taxonomy" id="644966"/>
    <lineage>
        <taxon>Bacteria</taxon>
        <taxon>Bacillati</taxon>
        <taxon>Bacillota</taxon>
        <taxon>Clostridia</taxon>
        <taxon>Eubacteriales</taxon>
        <taxon>Clostridiales Family XVII. Incertae Sedis</taxon>
        <taxon>Thermaerobacter</taxon>
    </lineage>
</organism>
<dbReference type="PANTHER" id="PTHR10210:SF41">
    <property type="entry name" value="RIBOSE-PHOSPHATE PYROPHOSPHOKINASE 1, CHLOROPLASTIC"/>
    <property type="match status" value="1"/>
</dbReference>
<dbReference type="PROSITE" id="PS00114">
    <property type="entry name" value="PRPP_SYNTHASE"/>
    <property type="match status" value="1"/>
</dbReference>
<evidence type="ECO:0000256" key="4">
    <source>
        <dbReference type="ARBA" id="ARBA00022727"/>
    </source>
</evidence>
<feature type="binding site" evidence="12">
    <location>
        <begin position="226"/>
        <end position="230"/>
    </location>
    <ligand>
        <name>D-ribose 5-phosphate</name>
        <dbReference type="ChEBI" id="CHEBI:78346"/>
    </ligand>
</feature>
<evidence type="ECO:0000313" key="15">
    <source>
        <dbReference type="Proteomes" id="UP000008915"/>
    </source>
</evidence>
<feature type="binding site" evidence="12">
    <location>
        <position position="198"/>
    </location>
    <ligand>
        <name>D-ribose 5-phosphate</name>
        <dbReference type="ChEBI" id="CHEBI:78346"/>
    </ligand>
</feature>
<keyword evidence="6 12" id="KW-0418">Kinase</keyword>
<dbReference type="GO" id="GO:0006015">
    <property type="term" value="P:5-phosphoribose 1-diphosphate biosynthetic process"/>
    <property type="evidence" value="ECO:0007669"/>
    <property type="project" value="UniProtKB-UniRule"/>
</dbReference>
<dbReference type="GO" id="GO:0005737">
    <property type="term" value="C:cytoplasm"/>
    <property type="evidence" value="ECO:0007669"/>
    <property type="project" value="UniProtKB-SubCell"/>
</dbReference>
<dbReference type="AlphaFoldDB" id="E6SL20"/>
<dbReference type="EC" id="2.7.6.1" evidence="12"/>
<dbReference type="InterPro" id="IPR029057">
    <property type="entry name" value="PRTase-like"/>
</dbReference>
<dbReference type="GO" id="GO:0006164">
    <property type="term" value="P:purine nucleotide biosynthetic process"/>
    <property type="evidence" value="ECO:0007669"/>
    <property type="project" value="TreeGrafter"/>
</dbReference>
<comment type="similarity">
    <text evidence="11 12">Belongs to the ribose-phosphate pyrophosphokinase family. Class I subfamily.</text>
</comment>
<accession>E6SL20</accession>
<dbReference type="EMBL" id="CP002344">
    <property type="protein sequence ID" value="ADU50222.1"/>
    <property type="molecule type" value="Genomic_DNA"/>
</dbReference>
<comment type="pathway">
    <text evidence="1 12">Metabolic intermediate biosynthesis; 5-phospho-alpha-D-ribose 1-diphosphate biosynthesis; 5-phospho-alpha-D-ribose 1-diphosphate from D-ribose 5-phosphate (route I): step 1/1.</text>
</comment>
<evidence type="ECO:0000313" key="14">
    <source>
        <dbReference type="EMBL" id="ADU50222.1"/>
    </source>
</evidence>
<evidence type="ECO:0000256" key="9">
    <source>
        <dbReference type="ARBA" id="ARBA00049535"/>
    </source>
</evidence>
<dbReference type="InterPro" id="IPR000842">
    <property type="entry name" value="PRib_PP_synth_CS"/>
</dbReference>
<dbReference type="Pfam" id="PF13793">
    <property type="entry name" value="Pribosyltran_N"/>
    <property type="match status" value="1"/>
</dbReference>
<dbReference type="PANTHER" id="PTHR10210">
    <property type="entry name" value="RIBOSE-PHOSPHATE DIPHOSPHOKINASE FAMILY MEMBER"/>
    <property type="match status" value="1"/>
</dbReference>
<dbReference type="eggNOG" id="COG0462">
    <property type="taxonomic scope" value="Bacteria"/>
</dbReference>
<dbReference type="STRING" id="644966.Tmar_0097"/>
<dbReference type="OrthoDB" id="9777067at2"/>
<keyword evidence="15" id="KW-1185">Reference proteome</keyword>
<keyword evidence="2 12" id="KW-0808">Transferase</keyword>
<comment type="catalytic activity">
    <reaction evidence="9 12">
        <text>D-ribose 5-phosphate + ATP = 5-phospho-alpha-D-ribose 1-diphosphate + AMP + H(+)</text>
        <dbReference type="Rhea" id="RHEA:15609"/>
        <dbReference type="ChEBI" id="CHEBI:15378"/>
        <dbReference type="ChEBI" id="CHEBI:30616"/>
        <dbReference type="ChEBI" id="CHEBI:58017"/>
        <dbReference type="ChEBI" id="CHEBI:78346"/>
        <dbReference type="ChEBI" id="CHEBI:456215"/>
        <dbReference type="EC" id="2.7.6.1"/>
    </reaction>
</comment>
<keyword evidence="5 12" id="KW-0547">Nucleotide-binding</keyword>
<dbReference type="KEGG" id="tmr:Tmar_0097"/>
<dbReference type="InterPro" id="IPR000836">
    <property type="entry name" value="PRTase_dom"/>
</dbReference>
<dbReference type="GO" id="GO:0000287">
    <property type="term" value="F:magnesium ion binding"/>
    <property type="evidence" value="ECO:0007669"/>
    <property type="project" value="UniProtKB-UniRule"/>
</dbReference>
<evidence type="ECO:0000256" key="11">
    <source>
        <dbReference type="ARBA" id="ARBA00061444"/>
    </source>
</evidence>
<keyword evidence="4 12" id="KW-0545">Nucleotide biosynthesis</keyword>
<dbReference type="RefSeq" id="WP_013494527.1">
    <property type="nucleotide sequence ID" value="NC_014831.1"/>
</dbReference>
<dbReference type="NCBIfam" id="NF002320">
    <property type="entry name" value="PRK01259.1"/>
    <property type="match status" value="1"/>
</dbReference>
<dbReference type="SMART" id="SM01400">
    <property type="entry name" value="Pribosyltran_N"/>
    <property type="match status" value="1"/>
</dbReference>
<evidence type="ECO:0000256" key="7">
    <source>
        <dbReference type="ARBA" id="ARBA00022840"/>
    </source>
</evidence>
<keyword evidence="3 12" id="KW-0479">Metal-binding</keyword>
<dbReference type="GO" id="GO:0009156">
    <property type="term" value="P:ribonucleoside monophosphate biosynthetic process"/>
    <property type="evidence" value="ECO:0007669"/>
    <property type="project" value="InterPro"/>
</dbReference>
<feature type="binding site" evidence="12">
    <location>
        <begin position="41"/>
        <end position="43"/>
    </location>
    <ligand>
        <name>ATP</name>
        <dbReference type="ChEBI" id="CHEBI:30616"/>
    </ligand>
</feature>
<proteinExistence type="inferred from homology"/>
<dbReference type="GO" id="GO:0005524">
    <property type="term" value="F:ATP binding"/>
    <property type="evidence" value="ECO:0007669"/>
    <property type="project" value="UniProtKB-KW"/>
</dbReference>
<evidence type="ECO:0000259" key="13">
    <source>
        <dbReference type="Pfam" id="PF13793"/>
    </source>
</evidence>
<keyword evidence="8 12" id="KW-0460">Magnesium</keyword>
<dbReference type="GO" id="GO:0016301">
    <property type="term" value="F:kinase activity"/>
    <property type="evidence" value="ECO:0007669"/>
    <property type="project" value="UniProtKB-KW"/>
</dbReference>
<feature type="domain" description="Ribose-phosphate pyrophosphokinase N-terminal" evidence="13">
    <location>
        <begin position="8"/>
        <end position="124"/>
    </location>
</feature>
<dbReference type="HAMAP" id="MF_00583_B">
    <property type="entry name" value="RibP_PPkinase_B"/>
    <property type="match status" value="1"/>
</dbReference>
<evidence type="ECO:0000256" key="3">
    <source>
        <dbReference type="ARBA" id="ARBA00022723"/>
    </source>
</evidence>
<reference evidence="14 15" key="1">
    <citation type="journal article" date="2010" name="Stand. Genomic Sci.">
        <title>Complete genome sequence of Thermaerobacter marianensis type strain (7p75a).</title>
        <authorList>
            <person name="Han C."/>
            <person name="Gu W."/>
            <person name="Zhang X."/>
            <person name="Lapidus A."/>
            <person name="Nolan M."/>
            <person name="Copeland A."/>
            <person name="Lucas S."/>
            <person name="Del Rio T.G."/>
            <person name="Tice H."/>
            <person name="Cheng J.F."/>
            <person name="Tapia R."/>
            <person name="Goodwin L."/>
            <person name="Pitluck S."/>
            <person name="Pagani I."/>
            <person name="Ivanova N."/>
            <person name="Mavromatis K."/>
            <person name="Mikhailova N."/>
            <person name="Pati A."/>
            <person name="Chen A."/>
            <person name="Palaniappan K."/>
            <person name="Land M."/>
            <person name="Hauser L."/>
            <person name="Chang Y.J."/>
            <person name="Jeffries C.D."/>
            <person name="Schneider S."/>
            <person name="Rohde M."/>
            <person name="Goker M."/>
            <person name="Pukall R."/>
            <person name="Woyke T."/>
            <person name="Bristow J."/>
            <person name="Eisen J.A."/>
            <person name="Markowitz V."/>
            <person name="Hugenholtz P."/>
            <person name="Kyrpides N.C."/>
            <person name="Klenk H.P."/>
            <person name="Detter J.C."/>
        </authorList>
    </citation>
    <scope>NUCLEOTIDE SEQUENCE [LARGE SCALE GENOMIC DNA]</scope>
    <source>
        <strain evidence="15">ATCC 700841 / DSM 12885 / JCM 10246 / 7p75a</strain>
    </source>
</reference>
<evidence type="ECO:0000256" key="2">
    <source>
        <dbReference type="ARBA" id="ARBA00022679"/>
    </source>
</evidence>
<dbReference type="HOGENOM" id="CLU_033546_2_0_9"/>
<dbReference type="FunFam" id="3.40.50.2020:FF:000001">
    <property type="entry name" value="Ribose-phosphate pyrophosphokinase"/>
    <property type="match status" value="1"/>
</dbReference>